<dbReference type="PANTHER" id="PTHR34299:SF1">
    <property type="entry name" value="DIACYLGLYCEROL KINASE"/>
    <property type="match status" value="1"/>
</dbReference>
<evidence type="ECO:0000256" key="10">
    <source>
        <dbReference type="ARBA" id="ARBA00022989"/>
    </source>
</evidence>
<keyword evidence="8" id="KW-0418">Kinase</keyword>
<protein>
    <recommendedName>
        <fullName evidence="22">Diacylglycerol kinase</fullName>
    </recommendedName>
</protein>
<keyword evidence="12 19" id="KW-0472">Membrane</keyword>
<proteinExistence type="inferred from homology"/>
<dbReference type="Pfam" id="PF01219">
    <property type="entry name" value="DAGK_prokar"/>
    <property type="match status" value="1"/>
</dbReference>
<dbReference type="InterPro" id="IPR033717">
    <property type="entry name" value="UDPK"/>
</dbReference>
<evidence type="ECO:0000256" key="11">
    <source>
        <dbReference type="ARBA" id="ARBA00023098"/>
    </source>
</evidence>
<dbReference type="PATRIC" id="fig|401562.3.peg.2803"/>
<dbReference type="InterPro" id="IPR036945">
    <property type="entry name" value="DAGK_sf"/>
</dbReference>
<sequence>MTPAIDAPLPSPSYLMRRLRSFGHALSGIGHMLATQPHARIHLAAVAGVIAAGCALRIDAGDWMALALACGLVLALEAVNTAMEHLCDIVCPTWSEDVRRAKDVAAGAVLLAAGAALIVGFLVVFKHLS</sequence>
<feature type="binding site" evidence="17">
    <location>
        <position position="84"/>
    </location>
    <ligand>
        <name>ATP</name>
        <dbReference type="ChEBI" id="CHEBI:30616"/>
    </ligand>
</feature>
<organism evidence="20 21">
    <name type="scientific">Aureimonas ureilytica</name>
    <dbReference type="NCBI Taxonomy" id="401562"/>
    <lineage>
        <taxon>Bacteria</taxon>
        <taxon>Pseudomonadati</taxon>
        <taxon>Pseudomonadota</taxon>
        <taxon>Alphaproteobacteria</taxon>
        <taxon>Hyphomicrobiales</taxon>
        <taxon>Aurantimonadaceae</taxon>
        <taxon>Aureimonas</taxon>
    </lineage>
</organism>
<gene>
    <name evidence="20" type="ORF">NS226_15480</name>
</gene>
<feature type="binding site" evidence="16">
    <location>
        <position position="77"/>
    </location>
    <ligand>
        <name>substrate</name>
    </ligand>
</feature>
<keyword evidence="14" id="KW-1208">Phospholipid metabolism</keyword>
<dbReference type="EMBL" id="LDPZ01000033">
    <property type="protein sequence ID" value="KTQ91795.1"/>
    <property type="molecule type" value="Genomic_DNA"/>
</dbReference>
<keyword evidence="3" id="KW-1003">Cell membrane</keyword>
<evidence type="ECO:0000313" key="21">
    <source>
        <dbReference type="Proteomes" id="UP000078272"/>
    </source>
</evidence>
<keyword evidence="6 19" id="KW-0812">Transmembrane</keyword>
<evidence type="ECO:0000256" key="7">
    <source>
        <dbReference type="ARBA" id="ARBA00022741"/>
    </source>
</evidence>
<evidence type="ECO:0000256" key="2">
    <source>
        <dbReference type="ARBA" id="ARBA00005967"/>
    </source>
</evidence>
<evidence type="ECO:0000256" key="12">
    <source>
        <dbReference type="ARBA" id="ARBA00023136"/>
    </source>
</evidence>
<dbReference type="Gene3D" id="1.10.287.3610">
    <property type="match status" value="1"/>
</dbReference>
<feature type="binding site" evidence="17">
    <location>
        <begin position="102"/>
        <end position="103"/>
    </location>
    <ligand>
        <name>ATP</name>
        <dbReference type="ChEBI" id="CHEBI:30616"/>
    </ligand>
</feature>
<keyword evidence="18" id="KW-0479">Metal-binding</keyword>
<name>A0A175R5H1_9HYPH</name>
<keyword evidence="10 19" id="KW-1133">Transmembrane helix</keyword>
<feature type="binding site" evidence="16">
    <location>
        <position position="17"/>
    </location>
    <ligand>
        <name>substrate</name>
    </ligand>
</feature>
<dbReference type="GO" id="GO:0046872">
    <property type="term" value="F:metal ion binding"/>
    <property type="evidence" value="ECO:0007669"/>
    <property type="project" value="UniProtKB-KW"/>
</dbReference>
<reference evidence="20 21" key="1">
    <citation type="journal article" date="2016" name="Front. Microbiol.">
        <title>Genomic Resource of Rice Seed Associated Bacteria.</title>
        <authorList>
            <person name="Midha S."/>
            <person name="Bansal K."/>
            <person name="Sharma S."/>
            <person name="Kumar N."/>
            <person name="Patil P.P."/>
            <person name="Chaudhry V."/>
            <person name="Patil P.B."/>
        </authorList>
    </citation>
    <scope>NUCLEOTIDE SEQUENCE [LARGE SCALE GENOMIC DNA]</scope>
    <source>
        <strain evidence="20 21">NS226</strain>
    </source>
</reference>
<keyword evidence="13" id="KW-0594">Phospholipid biosynthesis</keyword>
<dbReference type="GO" id="GO:0005886">
    <property type="term" value="C:plasma membrane"/>
    <property type="evidence" value="ECO:0007669"/>
    <property type="project" value="UniProtKB-SubCell"/>
</dbReference>
<evidence type="ECO:0000256" key="8">
    <source>
        <dbReference type="ARBA" id="ARBA00022777"/>
    </source>
</evidence>
<accession>A0A175R5H1</accession>
<dbReference type="GO" id="GO:0016301">
    <property type="term" value="F:kinase activity"/>
    <property type="evidence" value="ECO:0007669"/>
    <property type="project" value="UniProtKB-KW"/>
</dbReference>
<evidence type="ECO:0000256" key="17">
    <source>
        <dbReference type="PIRSR" id="PIRSR600829-3"/>
    </source>
</evidence>
<evidence type="ECO:0000256" key="13">
    <source>
        <dbReference type="ARBA" id="ARBA00023209"/>
    </source>
</evidence>
<evidence type="ECO:0000256" key="3">
    <source>
        <dbReference type="ARBA" id="ARBA00022475"/>
    </source>
</evidence>
<keyword evidence="18" id="KW-0460">Magnesium</keyword>
<dbReference type="AlphaFoldDB" id="A0A175R5H1"/>
<evidence type="ECO:0000313" key="20">
    <source>
        <dbReference type="EMBL" id="KTQ91795.1"/>
    </source>
</evidence>
<keyword evidence="4" id="KW-0444">Lipid biosynthesis</keyword>
<evidence type="ECO:0000256" key="19">
    <source>
        <dbReference type="SAM" id="Phobius"/>
    </source>
</evidence>
<feature type="transmembrane region" description="Helical" evidence="19">
    <location>
        <begin position="64"/>
        <end position="83"/>
    </location>
</feature>
<comment type="caution">
    <text evidence="20">The sequence shown here is derived from an EMBL/GenBank/DDBJ whole genome shotgun (WGS) entry which is preliminary data.</text>
</comment>
<comment type="similarity">
    <text evidence="2">Belongs to the bacterial diacylglycerol kinase family.</text>
</comment>
<evidence type="ECO:0000256" key="1">
    <source>
        <dbReference type="ARBA" id="ARBA00004651"/>
    </source>
</evidence>
<feature type="binding site" evidence="18">
    <location>
        <position position="84"/>
    </location>
    <ligand>
        <name>a divalent metal cation</name>
        <dbReference type="ChEBI" id="CHEBI:60240"/>
    </ligand>
</feature>
<evidence type="ECO:0000256" key="16">
    <source>
        <dbReference type="PIRSR" id="PIRSR600829-2"/>
    </source>
</evidence>
<feature type="binding site" evidence="17">
    <location>
        <position position="17"/>
    </location>
    <ligand>
        <name>ATP</name>
        <dbReference type="ChEBI" id="CHEBI:30616"/>
    </ligand>
</feature>
<feature type="transmembrane region" description="Helical" evidence="19">
    <location>
        <begin position="41"/>
        <end position="58"/>
    </location>
</feature>
<dbReference type="InterPro" id="IPR000829">
    <property type="entry name" value="DAGK"/>
</dbReference>
<evidence type="ECO:0000256" key="9">
    <source>
        <dbReference type="ARBA" id="ARBA00022840"/>
    </source>
</evidence>
<comment type="subcellular location">
    <subcellularLocation>
        <location evidence="1">Cell membrane</location>
        <topology evidence="1">Multi-pass membrane protein</topology>
    </subcellularLocation>
</comment>
<dbReference type="RefSeq" id="WP_058635728.1">
    <property type="nucleotide sequence ID" value="NZ_LDPZ01000033.1"/>
</dbReference>
<dbReference type="GO" id="GO:0005524">
    <property type="term" value="F:ATP binding"/>
    <property type="evidence" value="ECO:0007669"/>
    <property type="project" value="UniProtKB-KW"/>
</dbReference>
<evidence type="ECO:0008006" key="22">
    <source>
        <dbReference type="Google" id="ProtNLM"/>
    </source>
</evidence>
<evidence type="ECO:0000256" key="14">
    <source>
        <dbReference type="ARBA" id="ARBA00023264"/>
    </source>
</evidence>
<dbReference type="GO" id="GO:0008654">
    <property type="term" value="P:phospholipid biosynthetic process"/>
    <property type="evidence" value="ECO:0007669"/>
    <property type="project" value="UniProtKB-KW"/>
</dbReference>
<evidence type="ECO:0000256" key="15">
    <source>
        <dbReference type="PIRSR" id="PIRSR600829-1"/>
    </source>
</evidence>
<keyword evidence="11" id="KW-0443">Lipid metabolism</keyword>
<keyword evidence="7 17" id="KW-0547">Nucleotide-binding</keyword>
<dbReference type="Proteomes" id="UP000078272">
    <property type="component" value="Unassembled WGS sequence"/>
</dbReference>
<dbReference type="PANTHER" id="PTHR34299">
    <property type="entry name" value="DIACYLGLYCEROL KINASE"/>
    <property type="match status" value="1"/>
</dbReference>
<feature type="active site" description="Proton acceptor" evidence="15">
    <location>
        <position position="77"/>
    </location>
</feature>
<dbReference type="OrthoDB" id="9796011at2"/>
<evidence type="ECO:0000256" key="5">
    <source>
        <dbReference type="ARBA" id="ARBA00022679"/>
    </source>
</evidence>
<feature type="transmembrane region" description="Helical" evidence="19">
    <location>
        <begin position="104"/>
        <end position="125"/>
    </location>
</feature>
<keyword evidence="5" id="KW-0808">Transferase</keyword>
<dbReference type="CDD" id="cd14265">
    <property type="entry name" value="UDPK_IM_like"/>
    <property type="match status" value="1"/>
</dbReference>
<comment type="cofactor">
    <cofactor evidence="18">
        <name>Mg(2+)</name>
        <dbReference type="ChEBI" id="CHEBI:18420"/>
    </cofactor>
    <text evidence="18">Mn(2+), Zn(2+), Cd(2+) and Co(2+) support activity to lesser extents.</text>
</comment>
<evidence type="ECO:0000256" key="18">
    <source>
        <dbReference type="PIRSR" id="PIRSR600829-4"/>
    </source>
</evidence>
<evidence type="ECO:0000256" key="6">
    <source>
        <dbReference type="ARBA" id="ARBA00022692"/>
    </source>
</evidence>
<evidence type="ECO:0000256" key="4">
    <source>
        <dbReference type="ARBA" id="ARBA00022516"/>
    </source>
</evidence>
<keyword evidence="9 17" id="KW-0067">ATP-binding</keyword>